<keyword evidence="1" id="KW-0472">Membrane</keyword>
<dbReference type="OrthoDB" id="9801954at2"/>
<feature type="transmembrane region" description="Helical" evidence="1">
    <location>
        <begin position="263"/>
        <end position="280"/>
    </location>
</feature>
<dbReference type="AlphaFoldDB" id="A0A437MI09"/>
<feature type="transmembrane region" description="Helical" evidence="1">
    <location>
        <begin position="292"/>
        <end position="312"/>
    </location>
</feature>
<dbReference type="GO" id="GO:0016740">
    <property type="term" value="F:transferase activity"/>
    <property type="evidence" value="ECO:0007669"/>
    <property type="project" value="UniProtKB-KW"/>
</dbReference>
<evidence type="ECO:0000259" key="2">
    <source>
        <dbReference type="Pfam" id="PF00535"/>
    </source>
</evidence>
<dbReference type="InterPro" id="IPR050834">
    <property type="entry name" value="Glycosyltransf_2"/>
</dbReference>
<dbReference type="CDD" id="cd00761">
    <property type="entry name" value="Glyco_tranf_GTA_type"/>
    <property type="match status" value="1"/>
</dbReference>
<dbReference type="InterPro" id="IPR001173">
    <property type="entry name" value="Glyco_trans_2-like"/>
</dbReference>
<dbReference type="InterPro" id="IPR029044">
    <property type="entry name" value="Nucleotide-diphossugar_trans"/>
</dbReference>
<dbReference type="RefSeq" id="WP_127708015.1">
    <property type="nucleotide sequence ID" value="NZ_SACK01000012.1"/>
</dbReference>
<protein>
    <submittedName>
        <fullName evidence="3">Glycosyltransferase</fullName>
    </submittedName>
</protein>
<keyword evidence="3" id="KW-0808">Transferase</keyword>
<reference evidence="3 4" key="1">
    <citation type="submission" date="2019-01" db="EMBL/GenBank/DDBJ databases">
        <authorList>
            <person name="Chen W.-M."/>
        </authorList>
    </citation>
    <scope>NUCLEOTIDE SEQUENCE [LARGE SCALE GENOMIC DNA]</scope>
    <source>
        <strain evidence="3 4">YBJ-36</strain>
    </source>
</reference>
<gene>
    <name evidence="3" type="ORF">EOD41_19210</name>
</gene>
<feature type="domain" description="Glycosyltransferase 2-like" evidence="2">
    <location>
        <begin position="6"/>
        <end position="127"/>
    </location>
</feature>
<dbReference type="PANTHER" id="PTHR43685">
    <property type="entry name" value="GLYCOSYLTRANSFERASE"/>
    <property type="match status" value="1"/>
</dbReference>
<dbReference type="SUPFAM" id="SSF53448">
    <property type="entry name" value="Nucleotide-diphospho-sugar transferases"/>
    <property type="match status" value="1"/>
</dbReference>
<keyword evidence="4" id="KW-1185">Reference proteome</keyword>
<dbReference type="Pfam" id="PF00535">
    <property type="entry name" value="Glycos_transf_2"/>
    <property type="match status" value="1"/>
</dbReference>
<feature type="transmembrane region" description="Helical" evidence="1">
    <location>
        <begin position="240"/>
        <end position="257"/>
    </location>
</feature>
<evidence type="ECO:0000313" key="3">
    <source>
        <dbReference type="EMBL" id="RVT97294.1"/>
    </source>
</evidence>
<keyword evidence="1" id="KW-1133">Transmembrane helix</keyword>
<dbReference type="Proteomes" id="UP000282759">
    <property type="component" value="Unassembled WGS sequence"/>
</dbReference>
<evidence type="ECO:0000256" key="1">
    <source>
        <dbReference type="SAM" id="Phobius"/>
    </source>
</evidence>
<dbReference type="EMBL" id="SACK01000012">
    <property type="protein sequence ID" value="RVT97294.1"/>
    <property type="molecule type" value="Genomic_DNA"/>
</dbReference>
<evidence type="ECO:0000313" key="4">
    <source>
        <dbReference type="Proteomes" id="UP000282759"/>
    </source>
</evidence>
<sequence>MDILVSVVIPTYRRPQLLSKCLKALLLQKFDKSRYEIIVVSDGPDEQTKQIFNDWVGYDFPIMRYLPMAEKKGPAAARNHGWRNARGRIIAFTDDDCLPDMYWLNEIVNHCHPDENVALTGKVIVPLSKRPTDYELNTAHLQTADFITANCACTKQALELSGGFDEQFRMAWREDSDLEFKLISKHIPIKKIESAVVTHPVRNSRWGVSIKEQKKTMFDALLYKKYPDMFRHKIRAKSPVLYYAIILAFLVMLVGLFTQHQQVFFVGFAAWAGLTTYFIYKRLSNTSLSPAHVSEMVITSLFIPFLSVYWQWYGAVKYRVLFV</sequence>
<dbReference type="Gene3D" id="3.90.550.10">
    <property type="entry name" value="Spore Coat Polysaccharide Biosynthesis Protein SpsA, Chain A"/>
    <property type="match status" value="1"/>
</dbReference>
<comment type="caution">
    <text evidence="3">The sequence shown here is derived from an EMBL/GenBank/DDBJ whole genome shotgun (WGS) entry which is preliminary data.</text>
</comment>
<proteinExistence type="predicted"/>
<organism evidence="3 4">
    <name type="scientific">Mucilaginibacter limnophilus</name>
    <dbReference type="NCBI Taxonomy" id="1932778"/>
    <lineage>
        <taxon>Bacteria</taxon>
        <taxon>Pseudomonadati</taxon>
        <taxon>Bacteroidota</taxon>
        <taxon>Sphingobacteriia</taxon>
        <taxon>Sphingobacteriales</taxon>
        <taxon>Sphingobacteriaceae</taxon>
        <taxon>Mucilaginibacter</taxon>
    </lineage>
</organism>
<name>A0A437MI09_9SPHI</name>
<dbReference type="PANTHER" id="PTHR43685:SF3">
    <property type="entry name" value="SLR2126 PROTEIN"/>
    <property type="match status" value="1"/>
</dbReference>
<keyword evidence="1" id="KW-0812">Transmembrane</keyword>
<accession>A0A437MI09</accession>